<keyword evidence="2" id="KW-1185">Reference proteome</keyword>
<dbReference type="Proteomes" id="UP000721954">
    <property type="component" value="Unassembled WGS sequence"/>
</dbReference>
<evidence type="ECO:0000313" key="2">
    <source>
        <dbReference type="Proteomes" id="UP000721954"/>
    </source>
</evidence>
<sequence length="61" mass="6316">MGRAAYHFTIVGGGSARRAPANRLSAGALTRPVEESTEVALGDARLPPSTAACHRNRAAEV</sequence>
<accession>A0ABS3XV93</accession>
<evidence type="ECO:0000313" key="1">
    <source>
        <dbReference type="EMBL" id="MBO8199323.1"/>
    </source>
</evidence>
<comment type="caution">
    <text evidence="1">The sequence shown here is derived from an EMBL/GenBank/DDBJ whole genome shotgun (WGS) entry which is preliminary data.</text>
</comment>
<name>A0ABS3XV93_9ACTN</name>
<reference evidence="1 2" key="1">
    <citation type="submission" date="2021-02" db="EMBL/GenBank/DDBJ databases">
        <title>Streptomyces spirodelae sp. nov., isolated from duckweed.</title>
        <authorList>
            <person name="Saimee Y."/>
            <person name="Duangmal K."/>
        </authorList>
    </citation>
    <scope>NUCLEOTIDE SEQUENCE [LARGE SCALE GENOMIC DNA]</scope>
    <source>
        <strain evidence="1 2">DSM 42105</strain>
    </source>
</reference>
<organism evidence="1 2">
    <name type="scientific">Streptomyces smyrnaeus</name>
    <dbReference type="NCBI Taxonomy" id="1387713"/>
    <lineage>
        <taxon>Bacteria</taxon>
        <taxon>Bacillati</taxon>
        <taxon>Actinomycetota</taxon>
        <taxon>Actinomycetes</taxon>
        <taxon>Kitasatosporales</taxon>
        <taxon>Streptomycetaceae</taxon>
        <taxon>Streptomyces</taxon>
    </lineage>
</organism>
<protein>
    <submittedName>
        <fullName evidence="1">Uncharacterized protein</fullName>
    </submittedName>
</protein>
<dbReference type="RefSeq" id="WP_209211059.1">
    <property type="nucleotide sequence ID" value="NZ_JAFFZM010000007.1"/>
</dbReference>
<proteinExistence type="predicted"/>
<dbReference type="GeneID" id="96259641"/>
<gene>
    <name evidence="1" type="ORF">JW613_13585</name>
</gene>
<dbReference type="EMBL" id="JAFFZM010000007">
    <property type="protein sequence ID" value="MBO8199323.1"/>
    <property type="molecule type" value="Genomic_DNA"/>
</dbReference>